<dbReference type="PROSITE" id="PS01124">
    <property type="entry name" value="HTH_ARAC_FAMILY_2"/>
    <property type="match status" value="1"/>
</dbReference>
<dbReference type="Pfam" id="PF02311">
    <property type="entry name" value="AraC_binding"/>
    <property type="match status" value="1"/>
</dbReference>
<dbReference type="RefSeq" id="WP_072861731.1">
    <property type="nucleotide sequence ID" value="NZ_FQUX01000003.1"/>
</dbReference>
<dbReference type="InterPro" id="IPR009057">
    <property type="entry name" value="Homeodomain-like_sf"/>
</dbReference>
<dbReference type="EMBL" id="FQUX01000003">
    <property type="protein sequence ID" value="SHF25589.1"/>
    <property type="molecule type" value="Genomic_DNA"/>
</dbReference>
<keyword evidence="1" id="KW-0805">Transcription regulation</keyword>
<dbReference type="SUPFAM" id="SSF46689">
    <property type="entry name" value="Homeodomain-like"/>
    <property type="match status" value="1"/>
</dbReference>
<evidence type="ECO:0000256" key="1">
    <source>
        <dbReference type="ARBA" id="ARBA00023015"/>
    </source>
</evidence>
<evidence type="ECO:0000256" key="2">
    <source>
        <dbReference type="ARBA" id="ARBA00023125"/>
    </source>
</evidence>
<dbReference type="InterPro" id="IPR020449">
    <property type="entry name" value="Tscrpt_reg_AraC-type_HTH"/>
</dbReference>
<keyword evidence="2 5" id="KW-0238">DNA-binding</keyword>
<evidence type="ECO:0000259" key="4">
    <source>
        <dbReference type="PROSITE" id="PS01124"/>
    </source>
</evidence>
<organism evidence="5 6">
    <name type="scientific">Arenibacter palladensis</name>
    <dbReference type="NCBI Taxonomy" id="237373"/>
    <lineage>
        <taxon>Bacteria</taxon>
        <taxon>Pseudomonadati</taxon>
        <taxon>Bacteroidota</taxon>
        <taxon>Flavobacteriia</taxon>
        <taxon>Flavobacteriales</taxon>
        <taxon>Flavobacteriaceae</taxon>
        <taxon>Arenibacter</taxon>
    </lineage>
</organism>
<name>A0A1M5A5J8_9FLAO</name>
<dbReference type="Proteomes" id="UP000184406">
    <property type="component" value="Unassembled WGS sequence"/>
</dbReference>
<protein>
    <submittedName>
        <fullName evidence="5">AraC-type DNA-binding protein</fullName>
    </submittedName>
</protein>
<dbReference type="OrthoDB" id="1096411at2"/>
<dbReference type="InterPro" id="IPR037923">
    <property type="entry name" value="HTH-like"/>
</dbReference>
<dbReference type="PRINTS" id="PR00032">
    <property type="entry name" value="HTHARAC"/>
</dbReference>
<dbReference type="Pfam" id="PF12833">
    <property type="entry name" value="HTH_18"/>
    <property type="match status" value="1"/>
</dbReference>
<evidence type="ECO:0000313" key="5">
    <source>
        <dbReference type="EMBL" id="SHF25589.1"/>
    </source>
</evidence>
<dbReference type="InterPro" id="IPR014710">
    <property type="entry name" value="RmlC-like_jellyroll"/>
</dbReference>
<dbReference type="PANTHER" id="PTHR43280">
    <property type="entry name" value="ARAC-FAMILY TRANSCRIPTIONAL REGULATOR"/>
    <property type="match status" value="1"/>
</dbReference>
<dbReference type="SUPFAM" id="SSF51215">
    <property type="entry name" value="Regulatory protein AraC"/>
    <property type="match status" value="1"/>
</dbReference>
<dbReference type="InterPro" id="IPR018060">
    <property type="entry name" value="HTH_AraC"/>
</dbReference>
<dbReference type="Gene3D" id="2.60.120.10">
    <property type="entry name" value="Jelly Rolls"/>
    <property type="match status" value="1"/>
</dbReference>
<dbReference type="Gene3D" id="1.10.10.60">
    <property type="entry name" value="Homeodomain-like"/>
    <property type="match status" value="1"/>
</dbReference>
<evidence type="ECO:0000313" key="6">
    <source>
        <dbReference type="Proteomes" id="UP000184406"/>
    </source>
</evidence>
<sequence>MKKIPILDIKQFEHKAQLEDFYSNDLEIHLKNNRDFFHKPHRHNFFLCVLFTQGSGIHEIDFETYAVKPGCVFFLRPGQTHFWQFNTSPQGYIFFHTQEFFELHFTNTKLDQFPFYYSFKNPPIVNITLDQILTVKSQFMEINQEYYSDLPLKRQKLASLLNTVYIDLSRHYIELEPKKEVVSMSYISTLRALEKLIDLYYKEQKSAKFYAEALNISSKHLNRILRTTLNKTTTQIISERVMLEAKRLMVHSYNTLAEISEILGYEDYAHFSKVFKKNSGITPKSFKRNYS</sequence>
<dbReference type="GO" id="GO:0043565">
    <property type="term" value="F:sequence-specific DNA binding"/>
    <property type="evidence" value="ECO:0007669"/>
    <property type="project" value="InterPro"/>
</dbReference>
<dbReference type="SMART" id="SM00342">
    <property type="entry name" value="HTH_ARAC"/>
    <property type="match status" value="1"/>
</dbReference>
<gene>
    <name evidence="5" type="ORF">SAMN03080594_103102</name>
</gene>
<dbReference type="GO" id="GO:0003700">
    <property type="term" value="F:DNA-binding transcription factor activity"/>
    <property type="evidence" value="ECO:0007669"/>
    <property type="project" value="InterPro"/>
</dbReference>
<feature type="domain" description="HTH araC/xylS-type" evidence="4">
    <location>
        <begin position="191"/>
        <end position="289"/>
    </location>
</feature>
<dbReference type="PANTHER" id="PTHR43280:SF32">
    <property type="entry name" value="TRANSCRIPTIONAL REGULATORY PROTEIN"/>
    <property type="match status" value="1"/>
</dbReference>
<proteinExistence type="predicted"/>
<keyword evidence="6" id="KW-1185">Reference proteome</keyword>
<evidence type="ECO:0000256" key="3">
    <source>
        <dbReference type="ARBA" id="ARBA00023163"/>
    </source>
</evidence>
<reference evidence="6" key="1">
    <citation type="submission" date="2016-11" db="EMBL/GenBank/DDBJ databases">
        <authorList>
            <person name="Varghese N."/>
            <person name="Submissions S."/>
        </authorList>
    </citation>
    <scope>NUCLEOTIDE SEQUENCE [LARGE SCALE GENOMIC DNA]</scope>
    <source>
        <strain evidence="6">DSM 17539</strain>
    </source>
</reference>
<keyword evidence="3" id="KW-0804">Transcription</keyword>
<dbReference type="InterPro" id="IPR003313">
    <property type="entry name" value="AraC-bd"/>
</dbReference>
<dbReference type="AlphaFoldDB" id="A0A1M5A5J8"/>
<accession>A0A1M5A5J8</accession>